<keyword evidence="1" id="KW-1015">Disulfide bond</keyword>
<comment type="caution">
    <text evidence="1">Lacks conserved residue(s) required for the propagation of feature annotation.</text>
</comment>
<dbReference type="Proteomes" id="UP000887575">
    <property type="component" value="Unassembled WGS sequence"/>
</dbReference>
<dbReference type="Gene3D" id="2.10.25.10">
    <property type="entry name" value="Laminin"/>
    <property type="match status" value="1"/>
</dbReference>
<keyword evidence="3" id="KW-0812">Transmembrane</keyword>
<evidence type="ECO:0000259" key="4">
    <source>
        <dbReference type="PROSITE" id="PS50026"/>
    </source>
</evidence>
<evidence type="ECO:0000256" key="2">
    <source>
        <dbReference type="SAM" id="MobiDB-lite"/>
    </source>
</evidence>
<dbReference type="PROSITE" id="PS00022">
    <property type="entry name" value="EGF_1"/>
    <property type="match status" value="1"/>
</dbReference>
<organism evidence="5 6">
    <name type="scientific">Mesorhabditis belari</name>
    <dbReference type="NCBI Taxonomy" id="2138241"/>
    <lineage>
        <taxon>Eukaryota</taxon>
        <taxon>Metazoa</taxon>
        <taxon>Ecdysozoa</taxon>
        <taxon>Nematoda</taxon>
        <taxon>Chromadorea</taxon>
        <taxon>Rhabditida</taxon>
        <taxon>Rhabditina</taxon>
        <taxon>Rhabditomorpha</taxon>
        <taxon>Rhabditoidea</taxon>
        <taxon>Rhabditidae</taxon>
        <taxon>Mesorhabditinae</taxon>
        <taxon>Mesorhabditis</taxon>
    </lineage>
</organism>
<dbReference type="SUPFAM" id="SSF57196">
    <property type="entry name" value="EGF/Laminin"/>
    <property type="match status" value="1"/>
</dbReference>
<feature type="transmembrane region" description="Helical" evidence="3">
    <location>
        <begin position="180"/>
        <end position="204"/>
    </location>
</feature>
<dbReference type="PROSITE" id="PS50026">
    <property type="entry name" value="EGF_3"/>
    <property type="match status" value="1"/>
</dbReference>
<dbReference type="AlphaFoldDB" id="A0AAF3EYR9"/>
<feature type="domain" description="EGF-like" evidence="4">
    <location>
        <begin position="130"/>
        <end position="166"/>
    </location>
</feature>
<evidence type="ECO:0000256" key="1">
    <source>
        <dbReference type="PROSITE-ProRule" id="PRU00076"/>
    </source>
</evidence>
<name>A0AAF3EYR9_9BILA</name>
<reference evidence="6" key="1">
    <citation type="submission" date="2024-02" db="UniProtKB">
        <authorList>
            <consortium name="WormBaseParasite"/>
        </authorList>
    </citation>
    <scope>IDENTIFICATION</scope>
</reference>
<keyword evidence="5" id="KW-1185">Reference proteome</keyword>
<feature type="region of interest" description="Disordered" evidence="2">
    <location>
        <begin position="249"/>
        <end position="309"/>
    </location>
</feature>
<proteinExistence type="predicted"/>
<dbReference type="InterPro" id="IPR000742">
    <property type="entry name" value="EGF"/>
</dbReference>
<evidence type="ECO:0000313" key="6">
    <source>
        <dbReference type="WBParaSite" id="MBELARI_LOCUS19304"/>
    </source>
</evidence>
<evidence type="ECO:0000313" key="5">
    <source>
        <dbReference type="Proteomes" id="UP000887575"/>
    </source>
</evidence>
<protein>
    <recommendedName>
        <fullName evidence="4">EGF-like domain-containing protein</fullName>
    </recommendedName>
</protein>
<feature type="disulfide bond" evidence="1">
    <location>
        <begin position="156"/>
        <end position="165"/>
    </location>
</feature>
<accession>A0AAF3EYR9</accession>
<sequence>MSMSNSIRIRRSSRADSKVNLIYEVLFDEKTPPDEAPEQLSVEIGQKLELRCLTEDGSLDADSMHFTTLNKELQFEKEEKIDKGISVPIEGFNLKKHAGIVECSVKYKKEKNRSITKRINFAHQQVLPMHVIPCEVNICHNGGVCGVEAKIEKCFCPHAFGGERCADPVVSDFIYRAAQVALGGSGVFLFALLALSVALGFLFLKERRKRRELLDYMDRSPPDSPLSPIQEESQSDVFNFSIENPYKETCTPQKAPKRKPPVRSEEVTSDSWWRRSMKRLRGGFRPHQNGNRAEGKMMIDPSPPQPPLS</sequence>
<dbReference type="WBParaSite" id="MBELARI_LOCUS19304">
    <property type="protein sequence ID" value="MBELARI_LOCUS19304"/>
    <property type="gene ID" value="MBELARI_LOCUS19304"/>
</dbReference>
<feature type="compositionally biased region" description="Basic residues" evidence="2">
    <location>
        <begin position="275"/>
        <end position="284"/>
    </location>
</feature>
<evidence type="ECO:0000256" key="3">
    <source>
        <dbReference type="SAM" id="Phobius"/>
    </source>
</evidence>
<keyword evidence="1" id="KW-0245">EGF-like domain</keyword>
<keyword evidence="3" id="KW-0472">Membrane</keyword>
<keyword evidence="3" id="KW-1133">Transmembrane helix</keyword>